<name>A0A8H5HT46_9AGAR</name>
<protein>
    <recommendedName>
        <fullName evidence="4">BTB domain-containing protein</fullName>
    </recommendedName>
</protein>
<proteinExistence type="predicted"/>
<organism evidence="2 3">
    <name type="scientific">Collybiopsis confluens</name>
    <dbReference type="NCBI Taxonomy" id="2823264"/>
    <lineage>
        <taxon>Eukaryota</taxon>
        <taxon>Fungi</taxon>
        <taxon>Dikarya</taxon>
        <taxon>Basidiomycota</taxon>
        <taxon>Agaricomycotina</taxon>
        <taxon>Agaricomycetes</taxon>
        <taxon>Agaricomycetidae</taxon>
        <taxon>Agaricales</taxon>
        <taxon>Marasmiineae</taxon>
        <taxon>Omphalotaceae</taxon>
        <taxon>Collybiopsis</taxon>
    </lineage>
</organism>
<evidence type="ECO:0000256" key="1">
    <source>
        <dbReference type="SAM" id="MobiDB-lite"/>
    </source>
</evidence>
<comment type="caution">
    <text evidence="2">The sequence shown here is derived from an EMBL/GenBank/DDBJ whole genome shotgun (WGS) entry which is preliminary data.</text>
</comment>
<dbReference type="Proteomes" id="UP000518752">
    <property type="component" value="Unassembled WGS sequence"/>
</dbReference>
<gene>
    <name evidence="2" type="ORF">D9757_005012</name>
</gene>
<feature type="compositionally biased region" description="Polar residues" evidence="1">
    <location>
        <begin position="1"/>
        <end position="11"/>
    </location>
</feature>
<reference evidence="2 3" key="1">
    <citation type="journal article" date="2020" name="ISME J.">
        <title>Uncovering the hidden diversity of litter-decomposition mechanisms in mushroom-forming fungi.</title>
        <authorList>
            <person name="Floudas D."/>
            <person name="Bentzer J."/>
            <person name="Ahren D."/>
            <person name="Johansson T."/>
            <person name="Persson P."/>
            <person name="Tunlid A."/>
        </authorList>
    </citation>
    <scope>NUCLEOTIDE SEQUENCE [LARGE SCALE GENOMIC DNA]</scope>
    <source>
        <strain evidence="2 3">CBS 406.79</strain>
    </source>
</reference>
<evidence type="ECO:0000313" key="2">
    <source>
        <dbReference type="EMBL" id="KAF5389035.1"/>
    </source>
</evidence>
<evidence type="ECO:0000313" key="3">
    <source>
        <dbReference type="Proteomes" id="UP000518752"/>
    </source>
</evidence>
<accession>A0A8H5HT46</accession>
<dbReference type="EMBL" id="JAACJN010000024">
    <property type="protein sequence ID" value="KAF5389035.1"/>
    <property type="molecule type" value="Genomic_DNA"/>
</dbReference>
<evidence type="ECO:0008006" key="4">
    <source>
        <dbReference type="Google" id="ProtNLM"/>
    </source>
</evidence>
<feature type="region of interest" description="Disordered" evidence="1">
    <location>
        <begin position="1"/>
        <end position="32"/>
    </location>
</feature>
<sequence length="409" mass="46216">MMNQLSKSSPPRNVARAERAQSERLRDSVETGRRGRIHCTMHDQLNDAPRADDQSLYSRLKYHIYQHVLRRRMCIFDYRSWSYRRRACSCVMLVVGLLTKHPKTFIATVMIQRHPVYWLDDGDSIFHQKASETIFKIHSSKLDSSKLLSDSLSDAFDALKGQSVDGQGLDGCSRYVVLDPIEARDFVALLDSLYGNKALSADSTLAEVSSILRVTGPSQLDLPVLHEQARHFFEDLCPKDAFKLATFEFHDSSAEEAMALSIQYDIDQCQKSLLYYLASETHLDASTFPTTIIPPTLTSQILQHGHALESILIERFTPLLFTPPPTSHMECTDVLAEQWMPLVITPAIADSAMGKPLQTLEKMKSIPWGKYGICDSCVKEKLDEWSEEQNAVWELLDGSVWGTKASEVL</sequence>
<dbReference type="AlphaFoldDB" id="A0A8H5HT46"/>
<dbReference type="OrthoDB" id="3249359at2759"/>
<keyword evidence="3" id="KW-1185">Reference proteome</keyword>
<feature type="compositionally biased region" description="Basic and acidic residues" evidence="1">
    <location>
        <begin position="15"/>
        <end position="32"/>
    </location>
</feature>